<dbReference type="InterPro" id="IPR010056">
    <property type="entry name" value="Phage_rep_org__N"/>
</dbReference>
<dbReference type="RefSeq" id="WP_203254793.1">
    <property type="nucleotide sequence ID" value="NZ_CP069127.1"/>
</dbReference>
<feature type="region of interest" description="Disordered" evidence="2">
    <location>
        <begin position="101"/>
        <end position="151"/>
    </location>
</feature>
<evidence type="ECO:0000313" key="5">
    <source>
        <dbReference type="EMBL" id="QRG65275.1"/>
    </source>
</evidence>
<feature type="domain" description="Phage replisome organiser N-terminal" evidence="4">
    <location>
        <begin position="25"/>
        <end position="123"/>
    </location>
</feature>
<keyword evidence="6" id="KW-1185">Reference proteome</keyword>
<reference evidence="5 6" key="1">
    <citation type="submission" date="2021-01" db="EMBL/GenBank/DDBJ databases">
        <title>Identification of strong promoters based on the transcriptome of Brevibacillus choshinensis.</title>
        <authorList>
            <person name="Yao D."/>
            <person name="Zhang K."/>
            <person name="Wu J."/>
        </authorList>
    </citation>
    <scope>NUCLEOTIDE SEQUENCE [LARGE SCALE GENOMIC DNA]</scope>
    <source>
        <strain evidence="5 6">HPD31-SP3</strain>
    </source>
</reference>
<dbReference type="InterPro" id="IPR034829">
    <property type="entry name" value="DnaD-like_sf"/>
</dbReference>
<dbReference type="InterPro" id="IPR006343">
    <property type="entry name" value="DnaB/C_C"/>
</dbReference>
<feature type="domain" description="DnaB/C C-terminal" evidence="3">
    <location>
        <begin position="217"/>
        <end position="285"/>
    </location>
</feature>
<evidence type="ECO:0000259" key="3">
    <source>
        <dbReference type="Pfam" id="PF07261"/>
    </source>
</evidence>
<proteinExistence type="inferred from homology"/>
<dbReference type="Gene3D" id="1.10.10.630">
    <property type="entry name" value="DnaD domain-like"/>
    <property type="match status" value="1"/>
</dbReference>
<accession>A0ABX7FJU7</accession>
<name>A0ABX7FJU7_BRECH</name>
<dbReference type="EMBL" id="CP069127">
    <property type="protein sequence ID" value="QRG65275.1"/>
    <property type="molecule type" value="Genomic_DNA"/>
</dbReference>
<feature type="region of interest" description="Disordered" evidence="2">
    <location>
        <begin position="163"/>
        <end position="193"/>
    </location>
</feature>
<evidence type="ECO:0000259" key="4">
    <source>
        <dbReference type="Pfam" id="PF09681"/>
    </source>
</evidence>
<feature type="compositionally biased region" description="Basic and acidic residues" evidence="2">
    <location>
        <begin position="101"/>
        <end position="113"/>
    </location>
</feature>
<dbReference type="Pfam" id="PF09681">
    <property type="entry name" value="Phage_rep_org_N"/>
    <property type="match status" value="1"/>
</dbReference>
<organism evidence="5 6">
    <name type="scientific">Brevibacillus choshinensis</name>
    <dbReference type="NCBI Taxonomy" id="54911"/>
    <lineage>
        <taxon>Bacteria</taxon>
        <taxon>Bacillati</taxon>
        <taxon>Bacillota</taxon>
        <taxon>Bacilli</taxon>
        <taxon>Bacillales</taxon>
        <taxon>Paenibacillaceae</taxon>
        <taxon>Brevibacillus</taxon>
    </lineage>
</organism>
<protein>
    <submittedName>
        <fullName evidence="5">DnaD domain protein</fullName>
    </submittedName>
</protein>
<dbReference type="Pfam" id="PF07261">
    <property type="entry name" value="DnaB_2"/>
    <property type="match status" value="1"/>
</dbReference>
<evidence type="ECO:0000313" key="6">
    <source>
        <dbReference type="Proteomes" id="UP000596248"/>
    </source>
</evidence>
<evidence type="ECO:0000256" key="1">
    <source>
        <dbReference type="ARBA" id="ARBA00093462"/>
    </source>
</evidence>
<comment type="similarity">
    <text evidence="1">Belongs to the DnaB/DnaD family.</text>
</comment>
<dbReference type="Proteomes" id="UP000596248">
    <property type="component" value="Chromosome"/>
</dbReference>
<evidence type="ECO:0000256" key="2">
    <source>
        <dbReference type="SAM" id="MobiDB-lite"/>
    </source>
</evidence>
<feature type="region of interest" description="Disordered" evidence="2">
    <location>
        <begin position="315"/>
        <end position="335"/>
    </location>
</feature>
<sequence>MMPWFRLYPEILKDPKIRRFTTVQKWLWITAMCEAAQASERGKLFIADGIEYADQDLAQAAGLPYSELEYVSGFIDMCVTLKMMERHADGGVTLLNFNSRQYEKPSDSAEKTRERKRKQREKEAANKKGKPFESAGTSTFSSDEHKGHDNVTSLSHEVTPIHALDTDSDTDSDAESNSYSEADDKEPLLPLPFTRKEHKPDVVVVGGRDLYVFKSVIDQYKHYFVRDLNETIKNLLHSYLEDEVQMDMLAWAMRDSAEKGKDWNYAKGTINNLFSRGIKTAEQADLADQEFKKKQQEKPSGKIVQLVDKLPASVERQRELESSGQPAEKGKLITDDPELAAMLHGLRAKRVGN</sequence>
<gene>
    <name evidence="5" type="ORF">JNE38_16675</name>
</gene>